<gene>
    <name evidence="3" type="ORF">CYY_009202</name>
</gene>
<dbReference type="InterPro" id="IPR051923">
    <property type="entry name" value="Glycosyl_Hydrolase_39"/>
</dbReference>
<comment type="caution">
    <text evidence="3">The sequence shown here is derived from an EMBL/GenBank/DDBJ whole genome shotgun (WGS) entry which is preliminary data.</text>
</comment>
<protein>
    <recommendedName>
        <fullName evidence="5">Glycoside hydrolase family 5 domain-containing protein</fullName>
    </recommendedName>
</protein>
<keyword evidence="2" id="KW-0732">Signal</keyword>
<feature type="chain" id="PRO_5035166878" description="Glycoside hydrolase family 5 domain-containing protein" evidence="2">
    <location>
        <begin position="28"/>
        <end position="547"/>
    </location>
</feature>
<feature type="signal peptide" evidence="2">
    <location>
        <begin position="1"/>
        <end position="27"/>
    </location>
</feature>
<dbReference type="InterPro" id="IPR017853">
    <property type="entry name" value="GH"/>
</dbReference>
<dbReference type="PROSITE" id="PS51257">
    <property type="entry name" value="PROKAR_LIPOPROTEIN"/>
    <property type="match status" value="1"/>
</dbReference>
<dbReference type="GO" id="GO:0004553">
    <property type="term" value="F:hydrolase activity, hydrolyzing O-glycosyl compounds"/>
    <property type="evidence" value="ECO:0007669"/>
    <property type="project" value="TreeGrafter"/>
</dbReference>
<dbReference type="Gene3D" id="3.20.20.80">
    <property type="entry name" value="Glycosidases"/>
    <property type="match status" value="1"/>
</dbReference>
<dbReference type="PANTHER" id="PTHR12631">
    <property type="entry name" value="ALPHA-L-IDURONIDASE"/>
    <property type="match status" value="1"/>
</dbReference>
<dbReference type="Proteomes" id="UP000695562">
    <property type="component" value="Unassembled WGS sequence"/>
</dbReference>
<evidence type="ECO:0000256" key="1">
    <source>
        <dbReference type="SAM" id="MobiDB-lite"/>
    </source>
</evidence>
<proteinExistence type="predicted"/>
<feature type="compositionally biased region" description="Low complexity" evidence="1">
    <location>
        <begin position="469"/>
        <end position="527"/>
    </location>
</feature>
<keyword evidence="4" id="KW-1185">Reference proteome</keyword>
<feature type="region of interest" description="Disordered" evidence="1">
    <location>
        <begin position="465"/>
        <end position="527"/>
    </location>
</feature>
<name>A0A8J4UW99_9MYCE</name>
<dbReference type="PANTHER" id="PTHR12631:SF10">
    <property type="entry name" value="BETA-XYLOSIDASE-LIKE PROTEIN-RELATED"/>
    <property type="match status" value="1"/>
</dbReference>
<reference evidence="3" key="1">
    <citation type="submission" date="2020-01" db="EMBL/GenBank/DDBJ databases">
        <title>Development of genomics and gene disruption for Polysphondylium violaceum indicates a role for the polyketide synthase stlB in stalk morphogenesis.</title>
        <authorList>
            <person name="Narita B."/>
            <person name="Kawabe Y."/>
            <person name="Kin K."/>
            <person name="Saito T."/>
            <person name="Gibbs R."/>
            <person name="Kuspa A."/>
            <person name="Muzny D."/>
            <person name="Queller D."/>
            <person name="Richards S."/>
            <person name="Strassman J."/>
            <person name="Sucgang R."/>
            <person name="Worley K."/>
            <person name="Schaap P."/>
        </authorList>
    </citation>
    <scope>NUCLEOTIDE SEQUENCE</scope>
    <source>
        <strain evidence="3">QSvi11</strain>
    </source>
</reference>
<evidence type="ECO:0000313" key="3">
    <source>
        <dbReference type="EMBL" id="KAF2069480.1"/>
    </source>
</evidence>
<dbReference type="EMBL" id="AJWJ01000654">
    <property type="protein sequence ID" value="KAF2069480.1"/>
    <property type="molecule type" value="Genomic_DNA"/>
</dbReference>
<dbReference type="SUPFAM" id="SSF51445">
    <property type="entry name" value="(Trans)glycosidases"/>
    <property type="match status" value="1"/>
</dbReference>
<evidence type="ECO:0000313" key="4">
    <source>
        <dbReference type="Proteomes" id="UP000695562"/>
    </source>
</evidence>
<evidence type="ECO:0008006" key="5">
    <source>
        <dbReference type="Google" id="ProtNLM"/>
    </source>
</evidence>
<sequence>MVIEKRQLYVLLVVVVLSCTLVRDANADSVPKALIDTPGKTIDFSQFLGIGAQLEWFNATVVQKQIDYLKAINVSWIRVDVHFDQLVPSQGNYQWGKIDATLQVAKNNNMNVIVFVAGTARWLSTYYDNNTYNLTFTDTWPPSNSTLYGEILVTMNARYPFVKYWELWNEMNLVPAFWAPTYNPTAYYSLFAEVKRVFTLYNIQDKLIPGSMGYYGNTDVQDQNMIYDLVSAGNPYKNSICSYHPYTEYPEGGPTQLPDSMYGNRNTTAYLNYVLKSQASVSQIWATEWGWSTHDVSELTQAQNTLKRLLMDTINGLDKTFLFTTSDLDARASSLRDQKYGIVDLNLQPKPVYTALKRLLITILSSSSIGPCKSELNFVGTDPNMVFISFTKLSTNTSMIAYWNANISAPTSTITVSGANISPSSKARVYQLTQDPNSDISSSSSSFFSLQVQHNIQIIEWPIKDDDSSASPTSSSSSSSSSSPPATSGSTTTTSSTSSTSTSTTTTTSSPTTSKSNDPDSPSNSSKNNTPILLLFFSFIGVLVFLI</sequence>
<dbReference type="OrthoDB" id="19354at2759"/>
<accession>A0A8J4UW99</accession>
<evidence type="ECO:0000256" key="2">
    <source>
        <dbReference type="SAM" id="SignalP"/>
    </source>
</evidence>
<dbReference type="AlphaFoldDB" id="A0A8J4UW99"/>
<organism evidence="3 4">
    <name type="scientific">Polysphondylium violaceum</name>
    <dbReference type="NCBI Taxonomy" id="133409"/>
    <lineage>
        <taxon>Eukaryota</taxon>
        <taxon>Amoebozoa</taxon>
        <taxon>Evosea</taxon>
        <taxon>Eumycetozoa</taxon>
        <taxon>Dictyostelia</taxon>
        <taxon>Dictyosteliales</taxon>
        <taxon>Dictyosteliaceae</taxon>
        <taxon>Polysphondylium</taxon>
    </lineage>
</organism>